<protein>
    <submittedName>
        <fullName evidence="1">Uncharacterized protein</fullName>
    </submittedName>
</protein>
<dbReference type="AlphaFoldDB" id="A0A2P2R4R3"/>
<reference evidence="1" key="1">
    <citation type="submission" date="2018-02" db="EMBL/GenBank/DDBJ databases">
        <title>Rhizophora mucronata_Transcriptome.</title>
        <authorList>
            <person name="Meera S.P."/>
            <person name="Sreeshan A."/>
            <person name="Augustine A."/>
        </authorList>
    </citation>
    <scope>NUCLEOTIDE SEQUENCE</scope>
    <source>
        <tissue evidence="1">Leaf</tissue>
    </source>
</reference>
<dbReference type="EMBL" id="GGEC01093673">
    <property type="protein sequence ID" value="MBX74157.1"/>
    <property type="molecule type" value="Transcribed_RNA"/>
</dbReference>
<name>A0A2P2R4R3_RHIMU</name>
<evidence type="ECO:0000313" key="1">
    <source>
        <dbReference type="EMBL" id="MBX74157.1"/>
    </source>
</evidence>
<sequence>MQSVCGVLALNEILYKFSSAFITLKQ</sequence>
<proteinExistence type="predicted"/>
<accession>A0A2P2R4R3</accession>
<organism evidence="1">
    <name type="scientific">Rhizophora mucronata</name>
    <name type="common">Asiatic mangrove</name>
    <dbReference type="NCBI Taxonomy" id="61149"/>
    <lineage>
        <taxon>Eukaryota</taxon>
        <taxon>Viridiplantae</taxon>
        <taxon>Streptophyta</taxon>
        <taxon>Embryophyta</taxon>
        <taxon>Tracheophyta</taxon>
        <taxon>Spermatophyta</taxon>
        <taxon>Magnoliopsida</taxon>
        <taxon>eudicotyledons</taxon>
        <taxon>Gunneridae</taxon>
        <taxon>Pentapetalae</taxon>
        <taxon>rosids</taxon>
        <taxon>fabids</taxon>
        <taxon>Malpighiales</taxon>
        <taxon>Rhizophoraceae</taxon>
        <taxon>Rhizophora</taxon>
    </lineage>
</organism>